<dbReference type="RefSeq" id="WP_139447589.1">
    <property type="nucleotide sequence ID" value="NZ_SMDR01000001.1"/>
</dbReference>
<protein>
    <submittedName>
        <fullName evidence="1">Uncharacterized protein</fullName>
    </submittedName>
</protein>
<accession>A0A5C4RYN3</accession>
<dbReference type="OrthoDB" id="5240615at2"/>
<dbReference type="EMBL" id="SMDR01000001">
    <property type="protein sequence ID" value="TNJ35787.1"/>
    <property type="molecule type" value="Genomic_DNA"/>
</dbReference>
<dbReference type="AlphaFoldDB" id="A0A5C4RYN3"/>
<keyword evidence="2" id="KW-1185">Reference proteome</keyword>
<name>A0A5C4RYN3_9GAMM</name>
<reference evidence="1 2" key="1">
    <citation type="submission" date="2019-03" db="EMBL/GenBank/DDBJ databases">
        <title>Arenimonas daejeonensis sp. nov., isolated from compost.</title>
        <authorList>
            <person name="Jeon C.O."/>
        </authorList>
    </citation>
    <scope>NUCLEOTIDE SEQUENCE [LARGE SCALE GENOMIC DNA]</scope>
    <source>
        <strain evidence="1 2">R29</strain>
    </source>
</reference>
<comment type="caution">
    <text evidence="1">The sequence shown here is derived from an EMBL/GenBank/DDBJ whole genome shotgun (WGS) entry which is preliminary data.</text>
</comment>
<sequence>MPRVIIHISLDGGDESRALSKFNQDWALVEDWIERWRERMDVCPDHPEGCFCCHAYWEVDAPTEALEELPGHMLQAGTW</sequence>
<evidence type="ECO:0000313" key="2">
    <source>
        <dbReference type="Proteomes" id="UP000305760"/>
    </source>
</evidence>
<proteinExistence type="predicted"/>
<organism evidence="1 2">
    <name type="scientific">Arenimonas terrae</name>
    <dbReference type="NCBI Taxonomy" id="2546226"/>
    <lineage>
        <taxon>Bacteria</taxon>
        <taxon>Pseudomonadati</taxon>
        <taxon>Pseudomonadota</taxon>
        <taxon>Gammaproteobacteria</taxon>
        <taxon>Lysobacterales</taxon>
        <taxon>Lysobacteraceae</taxon>
        <taxon>Arenimonas</taxon>
    </lineage>
</organism>
<dbReference type="Proteomes" id="UP000305760">
    <property type="component" value="Unassembled WGS sequence"/>
</dbReference>
<evidence type="ECO:0000313" key="1">
    <source>
        <dbReference type="EMBL" id="TNJ35787.1"/>
    </source>
</evidence>
<gene>
    <name evidence="1" type="ORF">E1B00_08595</name>
</gene>